<gene>
    <name evidence="2" type="ORF">IEG06_08495</name>
</gene>
<keyword evidence="1" id="KW-0472">Membrane</keyword>
<keyword evidence="3" id="KW-1185">Reference proteome</keyword>
<comment type="caution">
    <text evidence="2">The sequence shown here is derived from an EMBL/GenBank/DDBJ whole genome shotgun (WGS) entry which is preliminary data.</text>
</comment>
<dbReference type="Gene3D" id="3.30.1390.10">
    <property type="match status" value="1"/>
</dbReference>
<evidence type="ECO:0008006" key="4">
    <source>
        <dbReference type="Google" id="ProtNLM"/>
    </source>
</evidence>
<evidence type="ECO:0000313" key="3">
    <source>
        <dbReference type="Proteomes" id="UP000627521"/>
    </source>
</evidence>
<evidence type="ECO:0000256" key="1">
    <source>
        <dbReference type="SAM" id="Phobius"/>
    </source>
</evidence>
<dbReference type="Proteomes" id="UP000627521">
    <property type="component" value="Unassembled WGS sequence"/>
</dbReference>
<name>A0ABR8LX17_9FLAO</name>
<dbReference type="InterPro" id="IPR014719">
    <property type="entry name" value="Ribosomal_bL12_C/ClpS-like"/>
</dbReference>
<sequence length="115" mass="12914">MTIVINAIEINKANILNLLSKGKKLQAIKTVREQLNVGLYESKIIVENLEQNPNFYDGRPHTISTDFPDMETLDTDPIKTTSGHIISDTSSKFKDTVIIFIIIAIVVLLLIQFSK</sequence>
<dbReference type="RefSeq" id="WP_191101313.1">
    <property type="nucleotide sequence ID" value="NZ_JACXXH010000004.1"/>
</dbReference>
<feature type="transmembrane region" description="Helical" evidence="1">
    <location>
        <begin position="97"/>
        <end position="114"/>
    </location>
</feature>
<evidence type="ECO:0000313" key="2">
    <source>
        <dbReference type="EMBL" id="MBD3863489.1"/>
    </source>
</evidence>
<protein>
    <recommendedName>
        <fullName evidence="4">Ribosomal protein L7/L12 C-terminal domain-containing protein</fullName>
    </recommendedName>
</protein>
<accession>A0ABR8LX17</accession>
<keyword evidence="1" id="KW-0812">Transmembrane</keyword>
<organism evidence="2 3">
    <name type="scientific">Olleya marilimosa</name>
    <dbReference type="NCBI Taxonomy" id="272164"/>
    <lineage>
        <taxon>Bacteria</taxon>
        <taxon>Pseudomonadati</taxon>
        <taxon>Bacteroidota</taxon>
        <taxon>Flavobacteriia</taxon>
        <taxon>Flavobacteriales</taxon>
        <taxon>Flavobacteriaceae</taxon>
    </lineage>
</organism>
<proteinExistence type="predicted"/>
<reference evidence="2 3" key="1">
    <citation type="submission" date="2020-09" db="EMBL/GenBank/DDBJ databases">
        <title>Bacillus nautilus sp. nov., Chryseoglobus crepusculi sp. nov, and Psychrobacter noctis sp. nov., isolated from deep-sea sponges from the equatorial Atlantic.</title>
        <authorList>
            <person name="Stennett H.L."/>
            <person name="Williams S.E."/>
        </authorList>
    </citation>
    <scope>NUCLEOTIDE SEQUENCE [LARGE SCALE GENOMIC DNA]</scope>
    <source>
        <strain evidence="2 3">28M-24</strain>
    </source>
</reference>
<dbReference type="EMBL" id="JACXXH010000004">
    <property type="protein sequence ID" value="MBD3863489.1"/>
    <property type="molecule type" value="Genomic_DNA"/>
</dbReference>
<keyword evidence="1" id="KW-1133">Transmembrane helix</keyword>